<evidence type="ECO:0000256" key="2">
    <source>
        <dbReference type="SAM" id="MobiDB-lite"/>
    </source>
</evidence>
<dbReference type="Gene3D" id="2.60.120.10">
    <property type="entry name" value="Jelly Rolls"/>
    <property type="match status" value="1"/>
</dbReference>
<organism evidence="4 5">
    <name type="scientific">Aspergillus mulundensis</name>
    <dbReference type="NCBI Taxonomy" id="1810919"/>
    <lineage>
        <taxon>Eukaryota</taxon>
        <taxon>Fungi</taxon>
        <taxon>Dikarya</taxon>
        <taxon>Ascomycota</taxon>
        <taxon>Pezizomycotina</taxon>
        <taxon>Eurotiomycetes</taxon>
        <taxon>Eurotiomycetidae</taxon>
        <taxon>Eurotiales</taxon>
        <taxon>Aspergillaceae</taxon>
        <taxon>Aspergillus</taxon>
        <taxon>Aspergillus subgen. Nidulantes</taxon>
    </lineage>
</organism>
<name>A0A3D8RK21_9EURO</name>
<dbReference type="InterPro" id="IPR014710">
    <property type="entry name" value="RmlC-like_jellyroll"/>
</dbReference>
<feature type="compositionally biased region" description="Pro residues" evidence="2">
    <location>
        <begin position="1"/>
        <end position="10"/>
    </location>
</feature>
<dbReference type="Pfam" id="PF07883">
    <property type="entry name" value="Cupin_2"/>
    <property type="match status" value="1"/>
</dbReference>
<evidence type="ECO:0000256" key="1">
    <source>
        <dbReference type="ARBA" id="ARBA00022723"/>
    </source>
</evidence>
<dbReference type="InterPro" id="IPR051610">
    <property type="entry name" value="GPI/OXD"/>
</dbReference>
<reference evidence="4 5" key="1">
    <citation type="journal article" date="2018" name="IMA Fungus">
        <title>IMA Genome-F 9: Draft genome sequence of Annulohypoxylon stygium, Aspergillus mulundensis, Berkeleyomyces basicola (syn. Thielaviopsis basicola), Ceratocystis smalleyi, two Cercospora beticola strains, Coleophoma cylindrospora, Fusarium fracticaudum, Phialophora cf. hyalina, and Morchella septimelata.</title>
        <authorList>
            <person name="Wingfield B.D."/>
            <person name="Bills G.F."/>
            <person name="Dong Y."/>
            <person name="Huang W."/>
            <person name="Nel W.J."/>
            <person name="Swalarsk-Parry B.S."/>
            <person name="Vaghefi N."/>
            <person name="Wilken P.M."/>
            <person name="An Z."/>
            <person name="de Beer Z.W."/>
            <person name="De Vos L."/>
            <person name="Chen L."/>
            <person name="Duong T.A."/>
            <person name="Gao Y."/>
            <person name="Hammerbacher A."/>
            <person name="Kikkert J.R."/>
            <person name="Li Y."/>
            <person name="Li H."/>
            <person name="Li K."/>
            <person name="Li Q."/>
            <person name="Liu X."/>
            <person name="Ma X."/>
            <person name="Naidoo K."/>
            <person name="Pethybridge S.J."/>
            <person name="Sun J."/>
            <person name="Steenkamp E.T."/>
            <person name="van der Nest M.A."/>
            <person name="van Wyk S."/>
            <person name="Wingfield M.J."/>
            <person name="Xiong C."/>
            <person name="Yue Q."/>
            <person name="Zhang X."/>
        </authorList>
    </citation>
    <scope>NUCLEOTIDE SEQUENCE [LARGE SCALE GENOMIC DNA]</scope>
    <source>
        <strain evidence="4 5">DSM 5745</strain>
    </source>
</reference>
<accession>A0A3D8RK21</accession>
<sequence>MDTHPSPPAPSHNQPRTHPTPAPAPAPQPQPQPIILSPSAITAQPPESFPTPSPGSPGRITNNLTWRTLLSTPQTPRTAMCAGLATCPPRSGSLALHRHTQAEIYYVTAGRGVVVIEGVEHEVQRGSVLFIPGDAEHGVLNRGSEELEWFYVFPTAGFGDVVYRFEGEGAMERAEEKEG</sequence>
<dbReference type="InterPro" id="IPR013096">
    <property type="entry name" value="Cupin_2"/>
</dbReference>
<dbReference type="PANTHER" id="PTHR35848">
    <property type="entry name" value="OXALATE-BINDING PROTEIN"/>
    <property type="match status" value="1"/>
</dbReference>
<feature type="domain" description="Cupin type-2" evidence="3">
    <location>
        <begin position="85"/>
        <end position="153"/>
    </location>
</feature>
<proteinExistence type="predicted"/>
<protein>
    <recommendedName>
        <fullName evidence="3">Cupin type-2 domain-containing protein</fullName>
    </recommendedName>
</protein>
<dbReference type="GO" id="GO:0046872">
    <property type="term" value="F:metal ion binding"/>
    <property type="evidence" value="ECO:0007669"/>
    <property type="project" value="UniProtKB-KW"/>
</dbReference>
<comment type="caution">
    <text evidence="4">The sequence shown here is derived from an EMBL/GenBank/DDBJ whole genome shotgun (WGS) entry which is preliminary data.</text>
</comment>
<gene>
    <name evidence="4" type="ORF">DSM5745_06982</name>
</gene>
<dbReference type="AlphaFoldDB" id="A0A3D8RK21"/>
<dbReference type="OrthoDB" id="445803at2759"/>
<keyword evidence="1" id="KW-0479">Metal-binding</keyword>
<dbReference type="Proteomes" id="UP000256690">
    <property type="component" value="Unassembled WGS sequence"/>
</dbReference>
<dbReference type="PANTHER" id="PTHR35848:SF6">
    <property type="entry name" value="CUPIN TYPE-2 DOMAIN-CONTAINING PROTEIN"/>
    <property type="match status" value="1"/>
</dbReference>
<dbReference type="GeneID" id="38117352"/>
<evidence type="ECO:0000313" key="5">
    <source>
        <dbReference type="Proteomes" id="UP000256690"/>
    </source>
</evidence>
<dbReference type="EMBL" id="PVWQ01000008">
    <property type="protein sequence ID" value="RDW74320.1"/>
    <property type="molecule type" value="Genomic_DNA"/>
</dbReference>
<dbReference type="InterPro" id="IPR011051">
    <property type="entry name" value="RmlC_Cupin_sf"/>
</dbReference>
<evidence type="ECO:0000313" key="4">
    <source>
        <dbReference type="EMBL" id="RDW74320.1"/>
    </source>
</evidence>
<feature type="compositionally biased region" description="Pro residues" evidence="2">
    <location>
        <begin position="18"/>
        <end position="32"/>
    </location>
</feature>
<feature type="region of interest" description="Disordered" evidence="2">
    <location>
        <begin position="1"/>
        <end position="62"/>
    </location>
</feature>
<dbReference type="SUPFAM" id="SSF51182">
    <property type="entry name" value="RmlC-like cupins"/>
    <property type="match status" value="1"/>
</dbReference>
<evidence type="ECO:0000259" key="3">
    <source>
        <dbReference type="Pfam" id="PF07883"/>
    </source>
</evidence>
<keyword evidence="5" id="KW-1185">Reference proteome</keyword>
<dbReference type="RefSeq" id="XP_026602088.1">
    <property type="nucleotide sequence ID" value="XM_026748998.1"/>
</dbReference>